<organism evidence="3 4">
    <name type="scientific">Sulfurovum indicum</name>
    <dbReference type="NCBI Taxonomy" id="2779528"/>
    <lineage>
        <taxon>Bacteria</taxon>
        <taxon>Pseudomonadati</taxon>
        <taxon>Campylobacterota</taxon>
        <taxon>Epsilonproteobacteria</taxon>
        <taxon>Campylobacterales</taxon>
        <taxon>Sulfurovaceae</taxon>
        <taxon>Sulfurovum</taxon>
    </lineage>
</organism>
<dbReference type="AlphaFoldDB" id="A0A7M1S5X6"/>
<evidence type="ECO:0000259" key="2">
    <source>
        <dbReference type="Pfam" id="PF14340"/>
    </source>
</evidence>
<feature type="transmembrane region" description="Helical" evidence="1">
    <location>
        <begin position="85"/>
        <end position="106"/>
    </location>
</feature>
<dbReference type="KEGG" id="sinu:IMZ28_04665"/>
<evidence type="ECO:0000313" key="3">
    <source>
        <dbReference type="EMBL" id="QOR62768.1"/>
    </source>
</evidence>
<accession>A0A7M1S5X6</accession>
<feature type="transmembrane region" description="Helical" evidence="1">
    <location>
        <begin position="112"/>
        <end position="138"/>
    </location>
</feature>
<evidence type="ECO:0000313" key="4">
    <source>
        <dbReference type="Proteomes" id="UP000595074"/>
    </source>
</evidence>
<keyword evidence="1" id="KW-1133">Transmembrane helix</keyword>
<dbReference type="InterPro" id="IPR025508">
    <property type="entry name" value="DUF4395"/>
</dbReference>
<feature type="transmembrane region" description="Helical" evidence="1">
    <location>
        <begin position="20"/>
        <end position="49"/>
    </location>
</feature>
<dbReference type="RefSeq" id="WP_197549587.1">
    <property type="nucleotide sequence ID" value="NZ_CP063164.1"/>
</dbReference>
<dbReference type="Pfam" id="PF14340">
    <property type="entry name" value="DUF4395"/>
    <property type="match status" value="1"/>
</dbReference>
<dbReference type="PIRSF" id="PIRSF030042">
    <property type="entry name" value="UCP030042"/>
    <property type="match status" value="1"/>
</dbReference>
<dbReference type="Proteomes" id="UP000595074">
    <property type="component" value="Chromosome"/>
</dbReference>
<proteinExistence type="predicted"/>
<name>A0A7M1S5X6_9BACT</name>
<keyword evidence="1" id="KW-0472">Membrane</keyword>
<dbReference type="InterPro" id="IPR016942">
    <property type="entry name" value="UCP030042"/>
</dbReference>
<keyword evidence="1" id="KW-0812">Transmembrane</keyword>
<evidence type="ECO:0000256" key="1">
    <source>
        <dbReference type="SAM" id="Phobius"/>
    </source>
</evidence>
<gene>
    <name evidence="3" type="ORF">IMZ28_04665</name>
</gene>
<reference evidence="3 4" key="1">
    <citation type="submission" date="2020-10" db="EMBL/GenBank/DDBJ databases">
        <title>The genome of sulfurovum sp.</title>
        <authorList>
            <person name="Xie S."/>
            <person name="Shao Z."/>
            <person name="Jiang L."/>
        </authorList>
    </citation>
    <scope>NUCLEOTIDE SEQUENCE [LARGE SCALE GENOMIC DNA]</scope>
    <source>
        <strain evidence="3 4">ST-419</strain>
    </source>
</reference>
<feature type="domain" description="DUF4395" evidence="2">
    <location>
        <begin position="12"/>
        <end position="139"/>
    </location>
</feature>
<sequence length="151" mass="17409">MSPSCPISTRRVDTNLVRVVSFQVLLFTLLFAVTQIKLFIFIMLFDFIVRALRQESYSLFAQTGKLILKQWKAVPKYSDEAPKRFALYLGLAVTLMIILFSLLGFAKMATAIAFILMICAFLEVLFDFCIGCKLYYALQLCKVRIYDRNFN</sequence>
<keyword evidence="4" id="KW-1185">Reference proteome</keyword>
<dbReference type="EMBL" id="CP063164">
    <property type="protein sequence ID" value="QOR62768.1"/>
    <property type="molecule type" value="Genomic_DNA"/>
</dbReference>
<protein>
    <submittedName>
        <fullName evidence="3">DUF4395 domain-containing protein</fullName>
    </submittedName>
</protein>